<gene>
    <name evidence="3" type="ORF">C477_22300</name>
</gene>
<dbReference type="InterPro" id="IPR050553">
    <property type="entry name" value="Thioredoxin_ResA/DsbE_sf"/>
</dbReference>
<dbReference type="SUPFAM" id="SSF52833">
    <property type="entry name" value="Thioredoxin-like"/>
    <property type="match status" value="1"/>
</dbReference>
<accession>M0BU86</accession>
<protein>
    <submittedName>
        <fullName evidence="3">Alkyl hydroperoxide reductase/ thiol specific antioxidant/ Mal allergen</fullName>
    </submittedName>
</protein>
<dbReference type="PATRIC" id="fig|1227488.3.peg.4488"/>
<proteinExistence type="predicted"/>
<dbReference type="InterPro" id="IPR013766">
    <property type="entry name" value="Thioredoxin_domain"/>
</dbReference>
<feature type="region of interest" description="Disordered" evidence="1">
    <location>
        <begin position="173"/>
        <end position="212"/>
    </location>
</feature>
<keyword evidence="4" id="KW-1185">Reference proteome</keyword>
<dbReference type="STRING" id="1227488.C477_22300"/>
<evidence type="ECO:0000256" key="1">
    <source>
        <dbReference type="SAM" id="MobiDB-lite"/>
    </source>
</evidence>
<dbReference type="InterPro" id="IPR036249">
    <property type="entry name" value="Thioredoxin-like_sf"/>
</dbReference>
<dbReference type="PANTHER" id="PTHR42852">
    <property type="entry name" value="THIOL:DISULFIDE INTERCHANGE PROTEIN DSBE"/>
    <property type="match status" value="1"/>
</dbReference>
<sequence>MNRRELLAGLGSAGALAGAGTLLRVGPPSFGADGPETSDGNESLEVETIDARGSEAGTVRVPTDAVALVTFFVTGCGNCQAQIPELAAARNRFRERRGDAVRFIAATYQRSETLSPAALREWWATHGGDWAVGYDAGLAEAYGVVGYPTTILVDPNGEKRWHETAVLDRETIVRDVDAELEAEGSDGDRGEENPSDETTGESTASRIDGSRP</sequence>
<dbReference type="EMBL" id="AOIS01000067">
    <property type="protein sequence ID" value="ELZ13234.1"/>
    <property type="molecule type" value="Genomic_DNA"/>
</dbReference>
<dbReference type="PANTHER" id="PTHR42852:SF17">
    <property type="entry name" value="THIOREDOXIN-LIKE PROTEIN HI_1115"/>
    <property type="match status" value="1"/>
</dbReference>
<feature type="domain" description="Thioredoxin" evidence="2">
    <location>
        <begin position="23"/>
        <end position="181"/>
    </location>
</feature>
<reference evidence="3 4" key="1">
    <citation type="journal article" date="2014" name="PLoS Genet.">
        <title>Phylogenetically driven sequencing of extremely halophilic archaea reveals strategies for static and dynamic osmo-response.</title>
        <authorList>
            <person name="Becker E.A."/>
            <person name="Seitzer P.M."/>
            <person name="Tritt A."/>
            <person name="Larsen D."/>
            <person name="Krusor M."/>
            <person name="Yao A.I."/>
            <person name="Wu D."/>
            <person name="Madern D."/>
            <person name="Eisen J.A."/>
            <person name="Darling A.E."/>
            <person name="Facciotti M.T."/>
        </authorList>
    </citation>
    <scope>NUCLEOTIDE SEQUENCE [LARGE SCALE GENOMIC DNA]</scope>
    <source>
        <strain evidence="3 4">JCM 13891</strain>
    </source>
</reference>
<dbReference type="Gene3D" id="3.40.30.10">
    <property type="entry name" value="Glutaredoxin"/>
    <property type="match status" value="1"/>
</dbReference>
<dbReference type="InterPro" id="IPR013740">
    <property type="entry name" value="Redoxin"/>
</dbReference>
<dbReference type="Proteomes" id="UP000011657">
    <property type="component" value="Unassembled WGS sequence"/>
</dbReference>
<comment type="caution">
    <text evidence="3">The sequence shown here is derived from an EMBL/GenBank/DDBJ whole genome shotgun (WGS) entry which is preliminary data.</text>
</comment>
<evidence type="ECO:0000259" key="2">
    <source>
        <dbReference type="PROSITE" id="PS51352"/>
    </source>
</evidence>
<dbReference type="AlphaFoldDB" id="M0BU86"/>
<organism evidence="3 4">
    <name type="scientific">Haloterrigena salina JCM 13891</name>
    <dbReference type="NCBI Taxonomy" id="1227488"/>
    <lineage>
        <taxon>Archaea</taxon>
        <taxon>Methanobacteriati</taxon>
        <taxon>Methanobacteriota</taxon>
        <taxon>Stenosarchaea group</taxon>
        <taxon>Halobacteria</taxon>
        <taxon>Halobacteriales</taxon>
        <taxon>Natrialbaceae</taxon>
        <taxon>Haloterrigena</taxon>
    </lineage>
</organism>
<dbReference type="CDD" id="cd02966">
    <property type="entry name" value="TlpA_like_family"/>
    <property type="match status" value="1"/>
</dbReference>
<dbReference type="PROSITE" id="PS51352">
    <property type="entry name" value="THIOREDOXIN_2"/>
    <property type="match status" value="1"/>
</dbReference>
<dbReference type="RefSeq" id="WP_008896711.1">
    <property type="nucleotide sequence ID" value="NZ_AOIS01000067.1"/>
</dbReference>
<dbReference type="GO" id="GO:0016491">
    <property type="term" value="F:oxidoreductase activity"/>
    <property type="evidence" value="ECO:0007669"/>
    <property type="project" value="InterPro"/>
</dbReference>
<dbReference type="eggNOG" id="arCOG06181">
    <property type="taxonomic scope" value="Archaea"/>
</dbReference>
<evidence type="ECO:0000313" key="4">
    <source>
        <dbReference type="Proteomes" id="UP000011657"/>
    </source>
</evidence>
<name>M0BU86_9EURY</name>
<dbReference type="Pfam" id="PF08534">
    <property type="entry name" value="Redoxin"/>
    <property type="match status" value="1"/>
</dbReference>
<dbReference type="OrthoDB" id="115386at2157"/>
<evidence type="ECO:0000313" key="3">
    <source>
        <dbReference type="EMBL" id="ELZ13234.1"/>
    </source>
</evidence>